<dbReference type="Gramene" id="mRNA:HanXRQr2_Chr04g0173241">
    <property type="protein sequence ID" value="mRNA:HanXRQr2_Chr04g0173241"/>
    <property type="gene ID" value="HanXRQr2_Chr04g0173241"/>
</dbReference>
<protein>
    <submittedName>
        <fullName evidence="1">Uncharacterized protein</fullName>
    </submittedName>
</protein>
<reference evidence="1" key="2">
    <citation type="submission" date="2020-06" db="EMBL/GenBank/DDBJ databases">
        <title>Helianthus annuus Genome sequencing and assembly Release 2.</title>
        <authorList>
            <person name="Gouzy J."/>
            <person name="Langlade N."/>
            <person name="Munos S."/>
        </authorList>
    </citation>
    <scope>NUCLEOTIDE SEQUENCE</scope>
    <source>
        <tissue evidence="1">Leaves</tissue>
    </source>
</reference>
<keyword evidence="2" id="KW-1185">Reference proteome</keyword>
<sequence length="74" mass="8558">MSSLCHTNCPNKSLRISSEPLYFQWHTMVLTQFFSQNSRARAFSFLIVDARFSSCSSFRSSCITLIERVKKLDT</sequence>
<evidence type="ECO:0000313" key="2">
    <source>
        <dbReference type="Proteomes" id="UP000215914"/>
    </source>
</evidence>
<dbReference type="EMBL" id="MNCJ02000319">
    <property type="protein sequence ID" value="KAF5810747.1"/>
    <property type="molecule type" value="Genomic_DNA"/>
</dbReference>
<dbReference type="AlphaFoldDB" id="A0A9K3J911"/>
<organism evidence="1 2">
    <name type="scientific">Helianthus annuus</name>
    <name type="common">Common sunflower</name>
    <dbReference type="NCBI Taxonomy" id="4232"/>
    <lineage>
        <taxon>Eukaryota</taxon>
        <taxon>Viridiplantae</taxon>
        <taxon>Streptophyta</taxon>
        <taxon>Embryophyta</taxon>
        <taxon>Tracheophyta</taxon>
        <taxon>Spermatophyta</taxon>
        <taxon>Magnoliopsida</taxon>
        <taxon>eudicotyledons</taxon>
        <taxon>Gunneridae</taxon>
        <taxon>Pentapetalae</taxon>
        <taxon>asterids</taxon>
        <taxon>campanulids</taxon>
        <taxon>Asterales</taxon>
        <taxon>Asteraceae</taxon>
        <taxon>Asteroideae</taxon>
        <taxon>Heliantheae alliance</taxon>
        <taxon>Heliantheae</taxon>
        <taxon>Helianthus</taxon>
    </lineage>
</organism>
<reference evidence="1" key="1">
    <citation type="journal article" date="2017" name="Nature">
        <title>The sunflower genome provides insights into oil metabolism, flowering and Asterid evolution.</title>
        <authorList>
            <person name="Badouin H."/>
            <person name="Gouzy J."/>
            <person name="Grassa C.J."/>
            <person name="Murat F."/>
            <person name="Staton S.E."/>
            <person name="Cottret L."/>
            <person name="Lelandais-Briere C."/>
            <person name="Owens G.L."/>
            <person name="Carrere S."/>
            <person name="Mayjonade B."/>
            <person name="Legrand L."/>
            <person name="Gill N."/>
            <person name="Kane N.C."/>
            <person name="Bowers J.E."/>
            <person name="Hubner S."/>
            <person name="Bellec A."/>
            <person name="Berard A."/>
            <person name="Berges H."/>
            <person name="Blanchet N."/>
            <person name="Boniface M.C."/>
            <person name="Brunel D."/>
            <person name="Catrice O."/>
            <person name="Chaidir N."/>
            <person name="Claudel C."/>
            <person name="Donnadieu C."/>
            <person name="Faraut T."/>
            <person name="Fievet G."/>
            <person name="Helmstetter N."/>
            <person name="King M."/>
            <person name="Knapp S.J."/>
            <person name="Lai Z."/>
            <person name="Le Paslier M.C."/>
            <person name="Lippi Y."/>
            <person name="Lorenzon L."/>
            <person name="Mandel J.R."/>
            <person name="Marage G."/>
            <person name="Marchand G."/>
            <person name="Marquand E."/>
            <person name="Bret-Mestries E."/>
            <person name="Morien E."/>
            <person name="Nambeesan S."/>
            <person name="Nguyen T."/>
            <person name="Pegot-Espagnet P."/>
            <person name="Pouilly N."/>
            <person name="Raftis F."/>
            <person name="Sallet E."/>
            <person name="Schiex T."/>
            <person name="Thomas J."/>
            <person name="Vandecasteele C."/>
            <person name="Vares D."/>
            <person name="Vear F."/>
            <person name="Vautrin S."/>
            <person name="Crespi M."/>
            <person name="Mangin B."/>
            <person name="Burke J.M."/>
            <person name="Salse J."/>
            <person name="Munos S."/>
            <person name="Vincourt P."/>
            <person name="Rieseberg L.H."/>
            <person name="Langlade N.B."/>
        </authorList>
    </citation>
    <scope>NUCLEOTIDE SEQUENCE</scope>
    <source>
        <tissue evidence="1">Leaves</tissue>
    </source>
</reference>
<evidence type="ECO:0000313" key="1">
    <source>
        <dbReference type="EMBL" id="KAF5810747.1"/>
    </source>
</evidence>
<gene>
    <name evidence="1" type="ORF">HanXRQr2_Chr04g0173241</name>
</gene>
<proteinExistence type="predicted"/>
<name>A0A9K3J911_HELAN</name>
<dbReference type="Proteomes" id="UP000215914">
    <property type="component" value="Unassembled WGS sequence"/>
</dbReference>
<comment type="caution">
    <text evidence="1">The sequence shown here is derived from an EMBL/GenBank/DDBJ whole genome shotgun (WGS) entry which is preliminary data.</text>
</comment>
<accession>A0A9K3J911</accession>